<proteinExistence type="predicted"/>
<evidence type="ECO:0000256" key="1">
    <source>
        <dbReference type="SAM" id="Phobius"/>
    </source>
</evidence>
<keyword evidence="1" id="KW-0812">Transmembrane</keyword>
<feature type="transmembrane region" description="Helical" evidence="1">
    <location>
        <begin position="6"/>
        <end position="27"/>
    </location>
</feature>
<keyword evidence="1" id="KW-1133">Transmembrane helix</keyword>
<evidence type="ECO:0000313" key="2">
    <source>
        <dbReference type="EMBL" id="NEL79082.1"/>
    </source>
</evidence>
<evidence type="ECO:0000313" key="3">
    <source>
        <dbReference type="Proteomes" id="UP000471082"/>
    </source>
</evidence>
<protein>
    <submittedName>
        <fullName evidence="2">Sugar ABC transporter permease</fullName>
    </submittedName>
</protein>
<sequence>NLGRASAVAFLLFLIILAVTTVMLRFGRKRDLI</sequence>
<keyword evidence="1" id="KW-0472">Membrane</keyword>
<organism evidence="2 3">
    <name type="scientific">Xanthomonas perforans</name>
    <dbReference type="NCBI Taxonomy" id="442694"/>
    <lineage>
        <taxon>Bacteria</taxon>
        <taxon>Pseudomonadati</taxon>
        <taxon>Pseudomonadota</taxon>
        <taxon>Gammaproteobacteria</taxon>
        <taxon>Lysobacterales</taxon>
        <taxon>Lysobacteraceae</taxon>
        <taxon>Xanthomonas</taxon>
    </lineage>
</organism>
<comment type="caution">
    <text evidence="2">The sequence shown here is derived from an EMBL/GenBank/DDBJ whole genome shotgun (WGS) entry which is preliminary data.</text>
</comment>
<feature type="non-terminal residue" evidence="2">
    <location>
        <position position="1"/>
    </location>
</feature>
<dbReference type="Proteomes" id="UP000471082">
    <property type="component" value="Unassembled WGS sequence"/>
</dbReference>
<name>A0A7X5N0L3_XANPE</name>
<gene>
    <name evidence="2" type="ORF">G3W61_23005</name>
</gene>
<reference evidence="2 3" key="1">
    <citation type="submission" date="2019-11" db="EMBL/GenBank/DDBJ databases">
        <title>Genome-resolved metagenomics to study the prevalence of co-infection and intraspecific heterogeneity among plant pathogen metapopulations.</title>
        <authorList>
            <person name="Newberry E."/>
            <person name="Bhandari R."/>
            <person name="Kemble J."/>
            <person name="Sikora E."/>
            <person name="Potnis N."/>
        </authorList>
    </citation>
    <scope>NUCLEOTIDE SEQUENCE [LARGE SCALE GENOMIC DNA]</scope>
    <source>
        <strain evidence="2">Xp_Tom_Tuscaloosa_18b</strain>
    </source>
</reference>
<dbReference type="AlphaFoldDB" id="A0A7X5N0L3"/>
<dbReference type="EMBL" id="JAAGYU010000348">
    <property type="protein sequence ID" value="NEL79082.1"/>
    <property type="molecule type" value="Genomic_DNA"/>
</dbReference>
<accession>A0A7X5N0L3</accession>